<dbReference type="Gene3D" id="3.40.50.2300">
    <property type="match status" value="1"/>
</dbReference>
<dbReference type="InterPro" id="IPR016032">
    <property type="entry name" value="Sig_transdc_resp-reg_C-effctor"/>
</dbReference>
<evidence type="ECO:0000256" key="3">
    <source>
        <dbReference type="ARBA" id="ARBA00023163"/>
    </source>
</evidence>
<dbReference type="SUPFAM" id="SSF46894">
    <property type="entry name" value="C-terminal effector domain of the bipartite response regulators"/>
    <property type="match status" value="1"/>
</dbReference>
<gene>
    <name evidence="5" type="ORF">H7I41_24745</name>
</gene>
<evidence type="ECO:0000256" key="2">
    <source>
        <dbReference type="ARBA" id="ARBA00023125"/>
    </source>
</evidence>
<evidence type="ECO:0000256" key="1">
    <source>
        <dbReference type="ARBA" id="ARBA00023015"/>
    </source>
</evidence>
<dbReference type="Pfam" id="PF00196">
    <property type="entry name" value="GerE"/>
    <property type="match status" value="1"/>
</dbReference>
<dbReference type="InterPro" id="IPR000792">
    <property type="entry name" value="Tscrpt_reg_LuxR_C"/>
</dbReference>
<keyword evidence="3" id="KW-0804">Transcription</keyword>
<evidence type="ECO:0000313" key="5">
    <source>
        <dbReference type="EMBL" id="MCV7173135.1"/>
    </source>
</evidence>
<keyword evidence="6" id="KW-1185">Reference proteome</keyword>
<reference evidence="5" key="2">
    <citation type="journal article" date="2022" name="BMC Genomics">
        <title>Comparative genome analysis of mycobacteria focusing on tRNA and non-coding RNA.</title>
        <authorList>
            <person name="Behra P.R.K."/>
            <person name="Pettersson B.M.F."/>
            <person name="Ramesh M."/>
            <person name="Das S."/>
            <person name="Dasgupta S."/>
            <person name="Kirsebom L.A."/>
        </authorList>
    </citation>
    <scope>NUCLEOTIDE SEQUENCE</scope>
    <source>
        <strain evidence="5">DSM 44615</strain>
    </source>
</reference>
<dbReference type="PRINTS" id="PR00038">
    <property type="entry name" value="HTHLUXR"/>
</dbReference>
<proteinExistence type="predicted"/>
<dbReference type="GO" id="GO:0003677">
    <property type="term" value="F:DNA binding"/>
    <property type="evidence" value="ECO:0007669"/>
    <property type="project" value="UniProtKB-KW"/>
</dbReference>
<evidence type="ECO:0000313" key="6">
    <source>
        <dbReference type="Proteomes" id="UP001140293"/>
    </source>
</evidence>
<keyword evidence="1" id="KW-0805">Transcription regulation</keyword>
<dbReference type="AlphaFoldDB" id="A0A9X2YRR0"/>
<comment type="caution">
    <text evidence="5">The sequence shown here is derived from an EMBL/GenBank/DDBJ whole genome shotgun (WGS) entry which is preliminary data.</text>
</comment>
<protein>
    <submittedName>
        <fullName evidence="5">Response regulator transcription factor</fullName>
    </submittedName>
</protein>
<dbReference type="EMBL" id="JACKSJ010000232">
    <property type="protein sequence ID" value="MCV7173135.1"/>
    <property type="molecule type" value="Genomic_DNA"/>
</dbReference>
<dbReference type="PROSITE" id="PS50043">
    <property type="entry name" value="HTH_LUXR_2"/>
    <property type="match status" value="1"/>
</dbReference>
<dbReference type="PANTHER" id="PTHR44688:SF16">
    <property type="entry name" value="DNA-BINDING TRANSCRIPTIONAL ACTIVATOR DEVR_DOSR"/>
    <property type="match status" value="1"/>
</dbReference>
<dbReference type="GO" id="GO:0006355">
    <property type="term" value="P:regulation of DNA-templated transcription"/>
    <property type="evidence" value="ECO:0007669"/>
    <property type="project" value="InterPro"/>
</dbReference>
<dbReference type="RefSeq" id="WP_264015301.1">
    <property type="nucleotide sequence ID" value="NZ_JACKSJ010000232.1"/>
</dbReference>
<dbReference type="SMART" id="SM00421">
    <property type="entry name" value="HTH_LUXR"/>
    <property type="match status" value="1"/>
</dbReference>
<dbReference type="CDD" id="cd06170">
    <property type="entry name" value="LuxR_C_like"/>
    <property type="match status" value="1"/>
</dbReference>
<dbReference type="Proteomes" id="UP001140293">
    <property type="component" value="Unassembled WGS sequence"/>
</dbReference>
<organism evidence="5 6">
    <name type="scientific">[Mycobacterium] manitobense</name>
    <dbReference type="NCBI Taxonomy" id="190147"/>
    <lineage>
        <taxon>Bacteria</taxon>
        <taxon>Bacillati</taxon>
        <taxon>Actinomycetota</taxon>
        <taxon>Actinomycetes</taxon>
        <taxon>Mycobacteriales</taxon>
        <taxon>Mycobacteriaceae</taxon>
        <taxon>Mycolicibacterium</taxon>
    </lineage>
</organism>
<name>A0A9X2YRR0_9MYCO</name>
<evidence type="ECO:0000259" key="4">
    <source>
        <dbReference type="PROSITE" id="PS50043"/>
    </source>
</evidence>
<reference evidence="5" key="1">
    <citation type="submission" date="2020-07" db="EMBL/GenBank/DDBJ databases">
        <authorList>
            <person name="Pettersson B.M.F."/>
            <person name="Behra P.R.K."/>
            <person name="Ramesh M."/>
            <person name="Das S."/>
            <person name="Dasgupta S."/>
            <person name="Kirsebom L.A."/>
        </authorList>
    </citation>
    <scope>NUCLEOTIDE SEQUENCE</scope>
    <source>
        <strain evidence="5">DSM 44615</strain>
    </source>
</reference>
<accession>A0A9X2YRR0</accession>
<keyword evidence="2" id="KW-0238">DNA-binding</keyword>
<dbReference type="PANTHER" id="PTHR44688">
    <property type="entry name" value="DNA-BINDING TRANSCRIPTIONAL ACTIVATOR DEVR_DOSR"/>
    <property type="match status" value="1"/>
</dbReference>
<feature type="domain" description="HTH luxR-type" evidence="4">
    <location>
        <begin position="134"/>
        <end position="199"/>
    </location>
</feature>
<sequence length="201" mass="21585">MSRPVTTYVYADDPILEAGVVSQLRPRAEIAVVDSARLHGAEVAIAVADVLDGATVRILHSLRKAGVRHTLLLLGAVDEQAVTTAAQAGVSGVLRRAEATSDVLVRTVAEVAAGRGVVPRDVPGRLGGMTPQPVMRRFDKLSQREADVLRLIADGLDTDEIARTLCYSQRTVKNVLHGITTRLQLRNRSHAVAYAVREGLI</sequence>